<feature type="non-terminal residue" evidence="2">
    <location>
        <position position="380"/>
    </location>
</feature>
<feature type="compositionally biased region" description="Low complexity" evidence="1">
    <location>
        <begin position="314"/>
        <end position="380"/>
    </location>
</feature>
<feature type="region of interest" description="Disordered" evidence="1">
    <location>
        <begin position="237"/>
        <end position="284"/>
    </location>
</feature>
<organism evidence="2 3">
    <name type="scientific">Plasmodium malariae</name>
    <dbReference type="NCBI Taxonomy" id="5858"/>
    <lineage>
        <taxon>Eukaryota</taxon>
        <taxon>Sar</taxon>
        <taxon>Alveolata</taxon>
        <taxon>Apicomplexa</taxon>
        <taxon>Aconoidasida</taxon>
        <taxon>Haemosporida</taxon>
        <taxon>Plasmodiidae</taxon>
        <taxon>Plasmodium</taxon>
        <taxon>Plasmodium (Plasmodium)</taxon>
    </lineage>
</organism>
<evidence type="ECO:0000313" key="3">
    <source>
        <dbReference type="Proteomes" id="UP000078597"/>
    </source>
</evidence>
<dbReference type="VEuPathDB" id="PlasmoDB:PmUG01_12035000"/>
<gene>
    <name evidence="2" type="ORF">PMALA_021410</name>
</gene>
<name>A0A1A8W5K1_PLAMA</name>
<evidence type="ECO:0000256" key="1">
    <source>
        <dbReference type="SAM" id="MobiDB-lite"/>
    </source>
</evidence>
<dbReference type="EMBL" id="FLQW01001147">
    <property type="protein sequence ID" value="SBS88053.1"/>
    <property type="molecule type" value="Genomic_DNA"/>
</dbReference>
<feature type="compositionally biased region" description="Low complexity" evidence="1">
    <location>
        <begin position="237"/>
        <end position="266"/>
    </location>
</feature>
<dbReference type="Proteomes" id="UP000078597">
    <property type="component" value="Unassembled WGS sequence"/>
</dbReference>
<reference evidence="3" key="1">
    <citation type="submission" date="2016-05" db="EMBL/GenBank/DDBJ databases">
        <authorList>
            <person name="Naeem Raeece"/>
        </authorList>
    </citation>
    <scope>NUCLEOTIDE SEQUENCE [LARGE SCALE GENOMIC DNA]</scope>
</reference>
<feature type="region of interest" description="Disordered" evidence="1">
    <location>
        <begin position="306"/>
        <end position="380"/>
    </location>
</feature>
<protein>
    <submittedName>
        <fullName evidence="2">Uncharacterized protein</fullName>
    </submittedName>
</protein>
<dbReference type="AlphaFoldDB" id="A0A1A8W5K1"/>
<proteinExistence type="predicted"/>
<accession>A0A1A8W5K1</accession>
<evidence type="ECO:0000313" key="2">
    <source>
        <dbReference type="EMBL" id="SBS88053.1"/>
    </source>
</evidence>
<sequence length="380" mass="44731">MNTENNNEQVLLERTLILYNQELIKKATDFVNEELKYYEENVISKPRKNKANNCFELDILILDDNNIILPTVKNELDEPYFEISGIYPNNGFPDENYSKNFCFIKITFNKLGGMVLRDLFTLECEFLVDWGDNLLIQAKKYTLHEVYNTADSYDINLRNLYDQGFAYLRCNIPQKSNGKVNLKVRIPKTVWHYWEAIADETLKINYEFLDKHNVHRQLLFCSYLDNINKHFTAYVKSSSKNSTNSNNNMFDMTSSNENFNENNSTSNHDHHHHHHHMAMSNHNNSPEYLKLEDEYTHRVIPPFVESCTKKSKMSNNNSNNNGSRNNNNNNHNNNNNNNHNNSNSNNHNNNNHNNNNHNNNNHNNHNNHNNNNHNNYHLQN</sequence>